<name>A0A8H3FY04_9LECA</name>
<dbReference type="EMBL" id="CAJPDQ010000049">
    <property type="protein sequence ID" value="CAF9932899.1"/>
    <property type="molecule type" value="Genomic_DNA"/>
</dbReference>
<reference evidence="1" key="1">
    <citation type="submission" date="2021-03" db="EMBL/GenBank/DDBJ databases">
        <authorList>
            <person name="Tagirdzhanova G."/>
        </authorList>
    </citation>
    <scope>NUCLEOTIDE SEQUENCE</scope>
</reference>
<gene>
    <name evidence="1" type="ORF">GOMPHAMPRED_006693</name>
</gene>
<dbReference type="AlphaFoldDB" id="A0A8H3FY04"/>
<accession>A0A8H3FY04</accession>
<evidence type="ECO:0000313" key="1">
    <source>
        <dbReference type="EMBL" id="CAF9932899.1"/>
    </source>
</evidence>
<sequence length="286" mass="32256">MLPKGGKQYLFRDSRAIGTYLRHHRWAKYDFSRTNYEASYLCMPYKFLASGQVLSQRRYSSAHKQRHLAGPLDRMLTLYLLLVSIFLHCSIAAPQPIIGTTATTTSINPAGPSVASCKGPQRYKLAVYYTSNHTHVGHVLAEEADGSIFSAVVANSDPDDQPYFGDWSFSAAPQDHNNVYLYLPPGQEGVIYDTYYLALYGYLNDTELTISSRQESGQQFTYYFHVAEDPKTHVLSFTIPEYHKAHTFTVIPSIEDSHPIKYLEYVESDKVPSGNIPVYLKAVKAC</sequence>
<protein>
    <submittedName>
        <fullName evidence="1">Uncharacterized protein</fullName>
    </submittedName>
</protein>
<dbReference type="Proteomes" id="UP000664169">
    <property type="component" value="Unassembled WGS sequence"/>
</dbReference>
<proteinExistence type="predicted"/>
<comment type="caution">
    <text evidence="1">The sequence shown here is derived from an EMBL/GenBank/DDBJ whole genome shotgun (WGS) entry which is preliminary data.</text>
</comment>
<organism evidence="1 2">
    <name type="scientific">Gomphillus americanus</name>
    <dbReference type="NCBI Taxonomy" id="1940652"/>
    <lineage>
        <taxon>Eukaryota</taxon>
        <taxon>Fungi</taxon>
        <taxon>Dikarya</taxon>
        <taxon>Ascomycota</taxon>
        <taxon>Pezizomycotina</taxon>
        <taxon>Lecanoromycetes</taxon>
        <taxon>OSLEUM clade</taxon>
        <taxon>Ostropomycetidae</taxon>
        <taxon>Ostropales</taxon>
        <taxon>Graphidaceae</taxon>
        <taxon>Gomphilloideae</taxon>
        <taxon>Gomphillus</taxon>
    </lineage>
</organism>
<evidence type="ECO:0000313" key="2">
    <source>
        <dbReference type="Proteomes" id="UP000664169"/>
    </source>
</evidence>
<keyword evidence="2" id="KW-1185">Reference proteome</keyword>